<evidence type="ECO:0000256" key="8">
    <source>
        <dbReference type="ARBA" id="ARBA00022840"/>
    </source>
</evidence>
<dbReference type="InterPro" id="IPR044726">
    <property type="entry name" value="ABCC_6TM_D2"/>
</dbReference>
<keyword evidence="5 14" id="KW-0812">Transmembrane</keyword>
<dbReference type="Gene3D" id="3.30.420.10">
    <property type="entry name" value="Ribonuclease H-like superfamily/Ribonuclease H"/>
    <property type="match status" value="1"/>
</dbReference>
<dbReference type="GO" id="GO:0016020">
    <property type="term" value="C:membrane"/>
    <property type="evidence" value="ECO:0007669"/>
    <property type="project" value="UniProtKB-SubCell"/>
</dbReference>
<evidence type="ECO:0000256" key="5">
    <source>
        <dbReference type="ARBA" id="ARBA00022692"/>
    </source>
</evidence>
<evidence type="ECO:0000256" key="12">
    <source>
        <dbReference type="ARBA" id="ARBA00034018"/>
    </source>
</evidence>
<dbReference type="Pfam" id="PF00005">
    <property type="entry name" value="ABC_tran"/>
    <property type="match status" value="2"/>
</dbReference>
<dbReference type="PROSITE" id="PS50994">
    <property type="entry name" value="INTEGRASE"/>
    <property type="match status" value="1"/>
</dbReference>
<feature type="domain" description="ABC transmembrane type-1" evidence="16">
    <location>
        <begin position="1588"/>
        <end position="1789"/>
    </location>
</feature>
<feature type="transmembrane region" description="Helical" evidence="14">
    <location>
        <begin position="1621"/>
        <end position="1642"/>
    </location>
</feature>
<name>A0A2N9FCR6_FAGSY</name>
<dbReference type="Pfam" id="PF07727">
    <property type="entry name" value="RVT_2"/>
    <property type="match status" value="1"/>
</dbReference>
<evidence type="ECO:0000256" key="2">
    <source>
        <dbReference type="ARBA" id="ARBA00009726"/>
    </source>
</evidence>
<feature type="region of interest" description="Disordered" evidence="13">
    <location>
        <begin position="118"/>
        <end position="146"/>
    </location>
</feature>
<dbReference type="Pfam" id="PF00664">
    <property type="entry name" value="ABC_membrane"/>
    <property type="match status" value="2"/>
</dbReference>
<evidence type="ECO:0000256" key="13">
    <source>
        <dbReference type="SAM" id="MobiDB-lite"/>
    </source>
</evidence>
<dbReference type="Gene3D" id="3.40.50.300">
    <property type="entry name" value="P-loop containing nucleotide triphosphate hydrolases"/>
    <property type="match status" value="2"/>
</dbReference>
<dbReference type="InterPro" id="IPR027417">
    <property type="entry name" value="P-loop_NTPase"/>
</dbReference>
<dbReference type="Gene3D" id="1.20.1560.10">
    <property type="entry name" value="ABC transporter type 1, transmembrane domain"/>
    <property type="match status" value="2"/>
</dbReference>
<dbReference type="GO" id="GO:0004190">
    <property type="term" value="F:aspartic-type endopeptidase activity"/>
    <property type="evidence" value="ECO:0007669"/>
    <property type="project" value="UniProtKB-KW"/>
</dbReference>
<dbReference type="PROSITE" id="PS50893">
    <property type="entry name" value="ABC_TRANSPORTER_2"/>
    <property type="match status" value="2"/>
</dbReference>
<evidence type="ECO:0000259" key="15">
    <source>
        <dbReference type="PROSITE" id="PS50893"/>
    </source>
</evidence>
<dbReference type="SUPFAM" id="SSF52540">
    <property type="entry name" value="P-loop containing nucleoside triphosphate hydrolases"/>
    <property type="match status" value="2"/>
</dbReference>
<keyword evidence="7" id="KW-0064">Aspartyl protease</keyword>
<dbReference type="InterPro" id="IPR054722">
    <property type="entry name" value="PolX-like_BBD"/>
</dbReference>
<dbReference type="InterPro" id="IPR003439">
    <property type="entry name" value="ABC_transporter-like_ATP-bd"/>
</dbReference>
<feature type="transmembrane region" description="Helical" evidence="14">
    <location>
        <begin position="1731"/>
        <end position="1753"/>
    </location>
</feature>
<keyword evidence="6" id="KW-0547">Nucleotide-binding</keyword>
<evidence type="ECO:0000256" key="7">
    <source>
        <dbReference type="ARBA" id="ARBA00022750"/>
    </source>
</evidence>
<comment type="similarity">
    <text evidence="2">Belongs to the ABC transporter superfamily. ABCC family. Conjugate transporter (TC 3.A.1.208) subfamily.</text>
</comment>
<evidence type="ECO:0000256" key="3">
    <source>
        <dbReference type="ARBA" id="ARBA00012191"/>
    </source>
</evidence>
<accession>A0A2N9FCR6</accession>
<reference evidence="18" key="1">
    <citation type="submission" date="2018-02" db="EMBL/GenBank/DDBJ databases">
        <authorList>
            <person name="Cohen D.B."/>
            <person name="Kent A.D."/>
        </authorList>
    </citation>
    <scope>NUCLEOTIDE SEQUENCE</scope>
</reference>
<dbReference type="SUPFAM" id="SSF56672">
    <property type="entry name" value="DNA/RNA polymerases"/>
    <property type="match status" value="1"/>
</dbReference>
<dbReference type="PANTHER" id="PTHR24223">
    <property type="entry name" value="ATP-BINDING CASSETTE SUB-FAMILY C"/>
    <property type="match status" value="1"/>
</dbReference>
<feature type="domain" description="ABC transporter" evidence="15">
    <location>
        <begin position="1826"/>
        <end position="2060"/>
    </location>
</feature>
<dbReference type="GO" id="GO:0008559">
    <property type="term" value="F:ABC-type xenobiotic transporter activity"/>
    <property type="evidence" value="ECO:0007669"/>
    <property type="project" value="UniProtKB-EC"/>
</dbReference>
<dbReference type="FunFam" id="1.20.1560.10:FF:000003">
    <property type="entry name" value="ABC transporter C family member 10"/>
    <property type="match status" value="1"/>
</dbReference>
<dbReference type="Pfam" id="PF22936">
    <property type="entry name" value="Pol_BBD"/>
    <property type="match status" value="1"/>
</dbReference>
<gene>
    <name evidence="18" type="ORF">FSB_LOCUS16568</name>
</gene>
<evidence type="ECO:0000259" key="17">
    <source>
        <dbReference type="PROSITE" id="PS50994"/>
    </source>
</evidence>
<evidence type="ECO:0000256" key="9">
    <source>
        <dbReference type="ARBA" id="ARBA00022967"/>
    </source>
</evidence>
<dbReference type="SUPFAM" id="SSF53098">
    <property type="entry name" value="Ribonuclease H-like"/>
    <property type="match status" value="1"/>
</dbReference>
<dbReference type="FunFam" id="3.40.50.300:FF:000923">
    <property type="entry name" value="ABC transporter C family member 10"/>
    <property type="match status" value="1"/>
</dbReference>
<keyword evidence="4" id="KW-0813">Transport</keyword>
<dbReference type="SUPFAM" id="SSF90123">
    <property type="entry name" value="ABC transporter transmembrane region"/>
    <property type="match status" value="2"/>
</dbReference>
<dbReference type="InterPro" id="IPR050173">
    <property type="entry name" value="ABC_transporter_C-like"/>
</dbReference>
<dbReference type="CDD" id="cd09272">
    <property type="entry name" value="RNase_HI_RT_Ty1"/>
    <property type="match status" value="1"/>
</dbReference>
<dbReference type="GO" id="GO:0015074">
    <property type="term" value="P:DNA integration"/>
    <property type="evidence" value="ECO:0007669"/>
    <property type="project" value="InterPro"/>
</dbReference>
<evidence type="ECO:0000256" key="14">
    <source>
        <dbReference type="SAM" id="Phobius"/>
    </source>
</evidence>
<feature type="domain" description="Integrase catalytic" evidence="17">
    <location>
        <begin position="366"/>
        <end position="462"/>
    </location>
</feature>
<dbReference type="InterPro" id="IPR043502">
    <property type="entry name" value="DNA/RNA_pol_sf"/>
</dbReference>
<dbReference type="InterPro" id="IPR044746">
    <property type="entry name" value="ABCC_6TM_D1"/>
</dbReference>
<keyword evidence="9" id="KW-1278">Translocase</keyword>
<protein>
    <recommendedName>
        <fullName evidence="3">ABC-type xenobiotic transporter</fullName>
        <ecNumber evidence="3">7.6.2.2</ecNumber>
    </recommendedName>
</protein>
<dbReference type="InterPro" id="IPR036397">
    <property type="entry name" value="RNaseH_sf"/>
</dbReference>
<dbReference type="PANTHER" id="PTHR24223:SF369">
    <property type="entry name" value="ABC TRANSPORTER C FAMILY MEMBER 10"/>
    <property type="match status" value="1"/>
</dbReference>
<dbReference type="EC" id="7.6.2.2" evidence="3"/>
<dbReference type="InterPro" id="IPR012337">
    <property type="entry name" value="RNaseH-like_sf"/>
</dbReference>
<comment type="subcellular location">
    <subcellularLocation>
        <location evidence="1">Membrane</location>
        <topology evidence="1">Multi-pass membrane protein</topology>
    </subcellularLocation>
</comment>
<feature type="domain" description="ABC transporter" evidence="15">
    <location>
        <begin position="1284"/>
        <end position="1505"/>
    </location>
</feature>
<dbReference type="InterPro" id="IPR003593">
    <property type="entry name" value="AAA+_ATPase"/>
</dbReference>
<keyword evidence="11 14" id="KW-0472">Membrane</keyword>
<evidence type="ECO:0000259" key="16">
    <source>
        <dbReference type="PROSITE" id="PS50929"/>
    </source>
</evidence>
<dbReference type="CDD" id="cd03250">
    <property type="entry name" value="ABCC_MRP_domain1"/>
    <property type="match status" value="1"/>
</dbReference>
<keyword evidence="10 14" id="KW-1133">Transmembrane helix</keyword>
<organism evidence="18">
    <name type="scientific">Fagus sylvatica</name>
    <name type="common">Beechnut</name>
    <dbReference type="NCBI Taxonomy" id="28930"/>
    <lineage>
        <taxon>Eukaryota</taxon>
        <taxon>Viridiplantae</taxon>
        <taxon>Streptophyta</taxon>
        <taxon>Embryophyta</taxon>
        <taxon>Tracheophyta</taxon>
        <taxon>Spermatophyta</taxon>
        <taxon>Magnoliopsida</taxon>
        <taxon>eudicotyledons</taxon>
        <taxon>Gunneridae</taxon>
        <taxon>Pentapetalae</taxon>
        <taxon>rosids</taxon>
        <taxon>fabids</taxon>
        <taxon>Fagales</taxon>
        <taxon>Fagaceae</taxon>
        <taxon>Fagus</taxon>
    </lineage>
</organism>
<dbReference type="FunFam" id="3.40.50.300:FF:000169">
    <property type="entry name" value="ABC transporter C family member 3"/>
    <property type="match status" value="1"/>
</dbReference>
<dbReference type="InterPro" id="IPR017871">
    <property type="entry name" value="ABC_transporter-like_CS"/>
</dbReference>
<keyword evidence="8" id="KW-0067">ATP-binding</keyword>
<feature type="transmembrane region" description="Helical" evidence="14">
    <location>
        <begin position="1648"/>
        <end position="1666"/>
    </location>
</feature>
<dbReference type="InterPro" id="IPR001584">
    <property type="entry name" value="Integrase_cat-core"/>
</dbReference>
<proteinExistence type="inferred from homology"/>
<dbReference type="PROSITE" id="PS00211">
    <property type="entry name" value="ABC_TRANSPORTER_1"/>
    <property type="match status" value="1"/>
</dbReference>
<dbReference type="CDD" id="cd18579">
    <property type="entry name" value="ABC_6TM_ABCC_D1"/>
    <property type="match status" value="1"/>
</dbReference>
<dbReference type="CDD" id="cd03244">
    <property type="entry name" value="ABCC_MRP_domain2"/>
    <property type="match status" value="1"/>
</dbReference>
<dbReference type="InterPro" id="IPR011527">
    <property type="entry name" value="ABC1_TM_dom"/>
</dbReference>
<dbReference type="InterPro" id="IPR013103">
    <property type="entry name" value="RVT_2"/>
</dbReference>
<feature type="domain" description="ABC transmembrane type-1" evidence="16">
    <location>
        <begin position="1049"/>
        <end position="1247"/>
    </location>
</feature>
<sequence length="2072" mass="230880">MGSTLGHEITHPITVILDDSDSSNGDFVVDAVVQVDDFEARLEEWESIQCRILSWFINTSVPAISSLLPRLETVQRSSSLHTVYDGSLEDFEPTRAVLLSRSPLPSLDAAVKELISEENQRPHHHLSSSDVFLATPRPPSSSDRPRRICTYCQKPGHDIIECYRKKKDDKRKQHQSRGIFPRPQAAAVSSAPVDDPVVTVSQLESMFHQYMSQPFPAISVTSGNKSWLLDSACCNHMTPYASHFSQKTPLAHSPIIYTADSSHMSVSHIGTISSPDLTIPDTYLVPKLSLNLLSVGQLCELGLDLHFSNRGVDVQDPLTGKLLGTGRKIGRLFELCNLQIPSHMDSFLCLLPQPPYLQTYGILVLVFQSDNAQEYQDKSFLSILDSNGTLPHYSCPYTSQQNGSAKRKLRHILDVVRTLLISASVPERFLGEAALTAVYTIIAFPHLLLTRNLPLSYFMTNSQTIPLFEYSVVFVLSLFLPMNEKNLNQGLGCVVFLAMTFSSRQHFPFISSSMTLIFTDPSIDLYPDPVRDSAPPPSSSDVPSLVLSPVVGLPNSDPAPSAPSESPTDIRCSTRTHTWNMTTLPPCKSAVGCKWVYKIKTRADGSVERYKAQEYDIDYEETFAPIARLTSVRSLLAVAAVRHWPLFQMDVKNAFLNGDLLEEVYMQPPPGYPDSQNQVCRLRRALYGLKQAPQAWFAKFSYVVAQQGFIPSSYDSAIFIRHTSTGITLILLYVDDMIITGDDTAGIRDQQKSLSQHFEMKDLSTLSYFLGLEFTSFSDGYYLSQAKNASDLLSKAGLIDSETISTPLELNVKLNTTDGEPFSDATLYRQLVGNLIYLTITRSNLAYAVHLVSQFMSAPRSTHYAATRLEIPLIVALPQVTASYWVPLLSLGVARNSLLLLVPVLKLSTVLSPMPPQELLWLRWLLADMGAPQTTSTPIHCDNRSAIHIAHNDVFHERIKHIEIDCHFIRHHLQQSALHLLSVSSEDQLANVFTKSHPPGRLRDLVSKLKMASSSPPCVSGGIKTLVLPDQAYWTESEVIVHSSHNKQLRLSNSARLIHSGGEIMNYVTTDAYRIGEFPFWFHQTWTTCLQVCIAIAILFGAVGLATFAAMLAIILTVLCNIRLAKVQHKLQSKLTVAQDERLKASSEALVNMKALKLYAWENHFKKVTENLRKVEYKWLSKVQIEKGYHSVLFWSTPILVSSATFGACYFLKIPLHANNVFTFVATFRLVQEPIAFLPDVIGVVIQPKVAFKRIVKFLEAPELHNAHVQQNCNMESVDYSIFINSANFSWEENSLKPTLRNINLEVRPGEKVALCGEVGSGKSTFLAAIIGEVPKIQGTVKVYGKISYVSQTAWIQSGTIQENILFGSAMDSERYKETLERCSLVKDLELLPFGDLTEIGERGVNLSGGQKQRVQLARALYQEADVFLLDDPFSALDAQTATSIFNEYVMGALSKKTVLLVTHQVDFLPDFNSVLLMSDGEILQEAPYHQLLDSSKEFQDLVNAHKETAGSERLAAVGSVHRGVTSSREIRKTYVEKKLKENEACLSQLIFVAGQILQNSWMAANVDNPRVSTLRLILNPCFHSTLIFHAPLSFYDSTPLGRILSRVSSDLSIIDLDIPFTLIFSVSSAINAYATLVVLAVVTWQDLFITIPMLYLTISLQRYYFSSAKELMRINGTTKSLVANHLAESAAGAMTIRAFGKEDRFFKKNLDLIDTNASPFFHSFATNEWLIQWVEIVCVVVLASAALCMVLLPHRTFSSGFIGVALSYGLSLNMMLVRSIQKQCTIANNIISVERLNQYMHIPSEAPEIIEGNRPTTNWPDMGKVEIQDLQIRYRPNAPLVLCGISCTFEGGHKIGIVGRTGSGKTTLIGALFRLVEPAGGKIIVDRIDISTIGLHDLRSRFGIIPQDPTLFNGTVRYNLDPLSQHSDQEIWEVLGKCQLQETLQEKGKGLDSLVVEYGSNWSMGQRQLFCLGRALLRRCKILVLDEATASIDNATDMILQKTIRIEFADCTVITVAHRIPTVMDCTMVLAISDGKLVEFDEPMKLMKREGSLFGQLVEEYWSNLQSTESH</sequence>
<dbReference type="InterPro" id="IPR036640">
    <property type="entry name" value="ABC1_TM_sf"/>
</dbReference>
<dbReference type="CDD" id="cd18580">
    <property type="entry name" value="ABC_6TM_ABCC_D2"/>
    <property type="match status" value="1"/>
</dbReference>
<dbReference type="GO" id="GO:0005524">
    <property type="term" value="F:ATP binding"/>
    <property type="evidence" value="ECO:0007669"/>
    <property type="project" value="UniProtKB-KW"/>
</dbReference>
<evidence type="ECO:0000256" key="6">
    <source>
        <dbReference type="ARBA" id="ARBA00022741"/>
    </source>
</evidence>
<dbReference type="EMBL" id="OIVN01001013">
    <property type="protein sequence ID" value="SPC88686.1"/>
    <property type="molecule type" value="Genomic_DNA"/>
</dbReference>
<evidence type="ECO:0000256" key="4">
    <source>
        <dbReference type="ARBA" id="ARBA00022448"/>
    </source>
</evidence>
<dbReference type="SMART" id="SM00382">
    <property type="entry name" value="AAA"/>
    <property type="match status" value="2"/>
</dbReference>
<dbReference type="GO" id="GO:0003676">
    <property type="term" value="F:nucleic acid binding"/>
    <property type="evidence" value="ECO:0007669"/>
    <property type="project" value="InterPro"/>
</dbReference>
<evidence type="ECO:0000313" key="18">
    <source>
        <dbReference type="EMBL" id="SPC88686.1"/>
    </source>
</evidence>
<evidence type="ECO:0000256" key="1">
    <source>
        <dbReference type="ARBA" id="ARBA00004141"/>
    </source>
</evidence>
<comment type="catalytic activity">
    <reaction evidence="12">
        <text>ATP + H2O + xenobioticSide 1 = ADP + phosphate + xenobioticSide 2.</text>
        <dbReference type="EC" id="7.6.2.2"/>
    </reaction>
</comment>
<keyword evidence="7" id="KW-0378">Hydrolase</keyword>
<evidence type="ECO:0000256" key="10">
    <source>
        <dbReference type="ARBA" id="ARBA00022989"/>
    </source>
</evidence>
<keyword evidence="7" id="KW-0645">Protease</keyword>
<dbReference type="PROSITE" id="PS50929">
    <property type="entry name" value="ABC_TM1F"/>
    <property type="match status" value="2"/>
</dbReference>
<feature type="transmembrane region" description="Helical" evidence="14">
    <location>
        <begin position="1759"/>
        <end position="1778"/>
    </location>
</feature>
<evidence type="ECO:0000256" key="11">
    <source>
        <dbReference type="ARBA" id="ARBA00023136"/>
    </source>
</evidence>
<feature type="transmembrane region" description="Helical" evidence="14">
    <location>
        <begin position="1094"/>
        <end position="1120"/>
    </location>
</feature>
<dbReference type="GO" id="GO:0016887">
    <property type="term" value="F:ATP hydrolysis activity"/>
    <property type="evidence" value="ECO:0007669"/>
    <property type="project" value="InterPro"/>
</dbReference>